<feature type="region of interest" description="Disordered" evidence="1">
    <location>
        <begin position="298"/>
        <end position="344"/>
    </location>
</feature>
<keyword evidence="3" id="KW-1185">Reference proteome</keyword>
<protein>
    <submittedName>
        <fullName evidence="2">Uncharacterized protein</fullName>
    </submittedName>
</protein>
<evidence type="ECO:0000313" key="3">
    <source>
        <dbReference type="Proteomes" id="UP000792457"/>
    </source>
</evidence>
<dbReference type="OrthoDB" id="414730at2759"/>
<proteinExistence type="predicted"/>
<reference evidence="2" key="1">
    <citation type="submission" date="2013-04" db="EMBL/GenBank/DDBJ databases">
        <authorList>
            <person name="Qu J."/>
            <person name="Murali S.C."/>
            <person name="Bandaranaike D."/>
            <person name="Bellair M."/>
            <person name="Blankenburg K."/>
            <person name="Chao H."/>
            <person name="Dinh H."/>
            <person name="Doddapaneni H."/>
            <person name="Downs B."/>
            <person name="Dugan-Rocha S."/>
            <person name="Elkadiri S."/>
            <person name="Gnanaolivu R.D."/>
            <person name="Hernandez B."/>
            <person name="Javaid M."/>
            <person name="Jayaseelan J.C."/>
            <person name="Lee S."/>
            <person name="Li M."/>
            <person name="Ming W."/>
            <person name="Munidasa M."/>
            <person name="Muniz J."/>
            <person name="Nguyen L."/>
            <person name="Ongeri F."/>
            <person name="Osuji N."/>
            <person name="Pu L.-L."/>
            <person name="Puazo M."/>
            <person name="Qu C."/>
            <person name="Quiroz J."/>
            <person name="Raj R."/>
            <person name="Weissenberger G."/>
            <person name="Xin Y."/>
            <person name="Zou X."/>
            <person name="Han Y."/>
            <person name="Richards S."/>
            <person name="Worley K."/>
            <person name="Muzny D."/>
            <person name="Gibbs R."/>
        </authorList>
    </citation>
    <scope>NUCLEOTIDE SEQUENCE</scope>
    <source>
        <strain evidence="2">Sampled in the wild</strain>
    </source>
</reference>
<dbReference type="EMBL" id="KZ308718">
    <property type="protein sequence ID" value="KAG8233454.1"/>
    <property type="molecule type" value="Genomic_DNA"/>
</dbReference>
<accession>A0A8K0KDW9</accession>
<comment type="caution">
    <text evidence="2">The sequence shown here is derived from an EMBL/GenBank/DDBJ whole genome shotgun (WGS) entry which is preliminary data.</text>
</comment>
<name>A0A8K0KDW9_LADFU</name>
<organism evidence="2 3">
    <name type="scientific">Ladona fulva</name>
    <name type="common">Scarce chaser dragonfly</name>
    <name type="synonym">Libellula fulva</name>
    <dbReference type="NCBI Taxonomy" id="123851"/>
    <lineage>
        <taxon>Eukaryota</taxon>
        <taxon>Metazoa</taxon>
        <taxon>Ecdysozoa</taxon>
        <taxon>Arthropoda</taxon>
        <taxon>Hexapoda</taxon>
        <taxon>Insecta</taxon>
        <taxon>Pterygota</taxon>
        <taxon>Palaeoptera</taxon>
        <taxon>Odonata</taxon>
        <taxon>Epiprocta</taxon>
        <taxon>Anisoptera</taxon>
        <taxon>Libelluloidea</taxon>
        <taxon>Libellulidae</taxon>
        <taxon>Ladona</taxon>
    </lineage>
</organism>
<reference evidence="2" key="2">
    <citation type="submission" date="2017-10" db="EMBL/GenBank/DDBJ databases">
        <title>Ladona fulva Genome sequencing and assembly.</title>
        <authorList>
            <person name="Murali S."/>
            <person name="Richards S."/>
            <person name="Bandaranaike D."/>
            <person name="Bellair M."/>
            <person name="Blankenburg K."/>
            <person name="Chao H."/>
            <person name="Dinh H."/>
            <person name="Doddapaneni H."/>
            <person name="Dugan-Rocha S."/>
            <person name="Elkadiri S."/>
            <person name="Gnanaolivu R."/>
            <person name="Hernandez B."/>
            <person name="Skinner E."/>
            <person name="Javaid M."/>
            <person name="Lee S."/>
            <person name="Li M."/>
            <person name="Ming W."/>
            <person name="Munidasa M."/>
            <person name="Muniz J."/>
            <person name="Nguyen L."/>
            <person name="Hughes D."/>
            <person name="Osuji N."/>
            <person name="Pu L.-L."/>
            <person name="Puazo M."/>
            <person name="Qu C."/>
            <person name="Quiroz J."/>
            <person name="Raj R."/>
            <person name="Weissenberger G."/>
            <person name="Xin Y."/>
            <person name="Zou X."/>
            <person name="Han Y."/>
            <person name="Worley K."/>
            <person name="Muzny D."/>
            <person name="Gibbs R."/>
        </authorList>
    </citation>
    <scope>NUCLEOTIDE SEQUENCE</scope>
    <source>
        <strain evidence="2">Sampled in the wild</strain>
    </source>
</reference>
<dbReference type="Proteomes" id="UP000792457">
    <property type="component" value="Unassembled WGS sequence"/>
</dbReference>
<gene>
    <name evidence="2" type="ORF">J437_LFUL010565</name>
</gene>
<dbReference type="AlphaFoldDB" id="A0A8K0KDW9"/>
<evidence type="ECO:0000313" key="2">
    <source>
        <dbReference type="EMBL" id="KAG8233454.1"/>
    </source>
</evidence>
<evidence type="ECO:0000256" key="1">
    <source>
        <dbReference type="SAM" id="MobiDB-lite"/>
    </source>
</evidence>
<feature type="compositionally biased region" description="Low complexity" evidence="1">
    <location>
        <begin position="298"/>
        <end position="322"/>
    </location>
</feature>
<sequence>MREKLVSLHHRSKLTQNSKLKTAYKDFKKDYSKQLLLAKNKFNAEFINTATNKSKAAWMLIKQETSSNIPHDIPIRPNILNNHFVTITENILTEVQQPQCSPLTLLNNLKLSKKIFKWAWVTHHEIIKIVKGFKSSKTRGAYGLTNELVKHLGVPKSGGERQQLDATFATPTFPHPALPAIQLQLDSLLQAEPRLKSFSELFTSSQGSSKVPSLLATPFSGSPSPSTPFTLSERYMCRTALQAFSSEVVPKELDEFPITIPVAPGNFFIFVLWRSSEPPAGQAISWLRMSKGDLLPAPLAPSSSSSTSSSSSSAAPSSSSLSGTQNTSVASPSLKCLMTKDSLP</sequence>